<evidence type="ECO:0000256" key="2">
    <source>
        <dbReference type="ARBA" id="ARBA00001947"/>
    </source>
</evidence>
<evidence type="ECO:0000256" key="1">
    <source>
        <dbReference type="ARBA" id="ARBA00001650"/>
    </source>
</evidence>
<keyword evidence="8" id="KW-0479">Metal-binding</keyword>
<gene>
    <name evidence="15 16" type="primary">LOC114239442</name>
</gene>
<proteinExistence type="inferred from homology"/>
<dbReference type="PROSITE" id="PS51398">
    <property type="entry name" value="PAW"/>
    <property type="match status" value="1"/>
</dbReference>
<evidence type="ECO:0000256" key="11">
    <source>
        <dbReference type="ARBA" id="ARBA00032901"/>
    </source>
</evidence>
<evidence type="ECO:0000256" key="3">
    <source>
        <dbReference type="ARBA" id="ARBA00004496"/>
    </source>
</evidence>
<dbReference type="InterPro" id="IPR038765">
    <property type="entry name" value="Papain-like_cys_pep_sf"/>
</dbReference>
<dbReference type="AlphaFoldDB" id="A0A6J2J7R5"/>
<dbReference type="Pfam" id="PF04721">
    <property type="entry name" value="PAW"/>
    <property type="match status" value="1"/>
</dbReference>
<accession>A0A6J2J7R5</accession>
<dbReference type="InterPro" id="IPR038680">
    <property type="entry name" value="PAW_sf"/>
</dbReference>
<dbReference type="GO" id="GO:0000224">
    <property type="term" value="F:peptide-N4-(N-acetyl-beta-glucosaminyl)asparagine amidase activity"/>
    <property type="evidence" value="ECO:0007669"/>
    <property type="project" value="UniProtKB-EC"/>
</dbReference>
<evidence type="ECO:0000256" key="4">
    <source>
        <dbReference type="ARBA" id="ARBA00009390"/>
    </source>
</evidence>
<feature type="domain" description="PAW" evidence="13">
    <location>
        <begin position="420"/>
        <end position="617"/>
    </location>
</feature>
<dbReference type="PANTHER" id="PTHR12143">
    <property type="entry name" value="PEPTIDE N-GLYCANASE PNGASE -RELATED"/>
    <property type="match status" value="1"/>
</dbReference>
<dbReference type="GO" id="GO:0046872">
    <property type="term" value="F:metal ion binding"/>
    <property type="evidence" value="ECO:0007669"/>
    <property type="project" value="UniProtKB-KW"/>
</dbReference>
<dbReference type="InterPro" id="IPR002931">
    <property type="entry name" value="Transglutaminase-like"/>
</dbReference>
<dbReference type="SUPFAM" id="SSF143503">
    <property type="entry name" value="PUG domain-like"/>
    <property type="match status" value="1"/>
</dbReference>
<comment type="catalytic activity">
    <reaction evidence="1">
        <text>Hydrolysis of an N(4)-(acetyl-beta-D-glucosaminyl)asparagine residue in which the glucosamine residue may be further glycosylated, to yield a (substituted) N-acetyl-beta-D-glucosaminylamine and a peptide containing an aspartate residue.</text>
        <dbReference type="EC" id="3.5.1.52"/>
    </reaction>
</comment>
<dbReference type="KEGG" id="bman:114239442"/>
<dbReference type="GO" id="GO:0006516">
    <property type="term" value="P:glycoprotein catabolic process"/>
    <property type="evidence" value="ECO:0007669"/>
    <property type="project" value="InterPro"/>
</dbReference>
<organism evidence="14 15">
    <name type="scientific">Bombyx mandarina</name>
    <name type="common">Wild silk moth</name>
    <name type="synonym">Wild silkworm</name>
    <dbReference type="NCBI Taxonomy" id="7092"/>
    <lineage>
        <taxon>Eukaryota</taxon>
        <taxon>Metazoa</taxon>
        <taxon>Ecdysozoa</taxon>
        <taxon>Arthropoda</taxon>
        <taxon>Hexapoda</taxon>
        <taxon>Insecta</taxon>
        <taxon>Pterygota</taxon>
        <taxon>Neoptera</taxon>
        <taxon>Endopterygota</taxon>
        <taxon>Lepidoptera</taxon>
        <taxon>Glossata</taxon>
        <taxon>Ditrysia</taxon>
        <taxon>Bombycoidea</taxon>
        <taxon>Bombycidae</taxon>
        <taxon>Bombycinae</taxon>
        <taxon>Bombyx</taxon>
    </lineage>
</organism>
<comment type="similarity">
    <text evidence="4 12">Belongs to the transglutaminase-like superfamily. PNGase family.</text>
</comment>
<evidence type="ECO:0000313" key="14">
    <source>
        <dbReference type="Proteomes" id="UP000504629"/>
    </source>
</evidence>
<comment type="cofactor">
    <cofactor evidence="2">
        <name>Zn(2+)</name>
        <dbReference type="ChEBI" id="CHEBI:29105"/>
    </cofactor>
</comment>
<keyword evidence="10" id="KW-0862">Zinc</keyword>
<evidence type="ECO:0000256" key="10">
    <source>
        <dbReference type="ARBA" id="ARBA00022833"/>
    </source>
</evidence>
<dbReference type="InterPro" id="IPR050883">
    <property type="entry name" value="PNGase"/>
</dbReference>
<dbReference type="Proteomes" id="UP000504629">
    <property type="component" value="Unplaced"/>
</dbReference>
<dbReference type="RefSeq" id="XP_028025436.1">
    <property type="nucleotide sequence ID" value="XM_028169635.1"/>
</dbReference>
<dbReference type="PANTHER" id="PTHR12143:SF19">
    <property type="entry name" value="PEPTIDE-N(4)-(N-ACETYL-BETA-GLUCOSAMINYL)ASPARAGINE AMIDASE"/>
    <property type="match status" value="1"/>
</dbReference>
<dbReference type="InterPro" id="IPR036339">
    <property type="entry name" value="PUB-like_dom_sf"/>
</dbReference>
<dbReference type="GO" id="GO:0005634">
    <property type="term" value="C:nucleus"/>
    <property type="evidence" value="ECO:0007669"/>
    <property type="project" value="TreeGrafter"/>
</dbReference>
<protein>
    <recommendedName>
        <fullName evidence="6">Peptide-N(4)-(N-acetyl-beta-glucosaminyl)asparagine amidase</fullName>
        <ecNumber evidence="5">3.5.1.52</ecNumber>
    </recommendedName>
    <alternativeName>
        <fullName evidence="11">Peptide:N-glycanase</fullName>
    </alternativeName>
</protein>
<dbReference type="OrthoDB" id="409136at2759"/>
<dbReference type="Pfam" id="PF01841">
    <property type="entry name" value="Transglut_core"/>
    <property type="match status" value="1"/>
</dbReference>
<keyword evidence="9" id="KW-0378">Hydrolase</keyword>
<keyword evidence="14" id="KW-1185">Reference proteome</keyword>
<evidence type="ECO:0000256" key="9">
    <source>
        <dbReference type="ARBA" id="ARBA00022801"/>
    </source>
</evidence>
<evidence type="ECO:0000256" key="8">
    <source>
        <dbReference type="ARBA" id="ARBA00022723"/>
    </source>
</evidence>
<dbReference type="InterPro" id="IPR006588">
    <property type="entry name" value="Peptide_N_glycanase_PAW_dom"/>
</dbReference>
<dbReference type="Gene3D" id="2.20.25.10">
    <property type="match status" value="1"/>
</dbReference>
<evidence type="ECO:0000256" key="7">
    <source>
        <dbReference type="ARBA" id="ARBA00022490"/>
    </source>
</evidence>
<evidence type="ECO:0000313" key="16">
    <source>
        <dbReference type="RefSeq" id="XP_028025436.1"/>
    </source>
</evidence>
<evidence type="ECO:0000313" key="15">
    <source>
        <dbReference type="RefSeq" id="XP_028025435.1"/>
    </source>
</evidence>
<name>A0A6J2J7R5_BOMMA</name>
<dbReference type="SUPFAM" id="SSF49785">
    <property type="entry name" value="Galactose-binding domain-like"/>
    <property type="match status" value="1"/>
</dbReference>
<dbReference type="InterPro" id="IPR008979">
    <property type="entry name" value="Galactose-bd-like_sf"/>
</dbReference>
<dbReference type="RefSeq" id="XP_028025435.1">
    <property type="nucleotide sequence ID" value="XM_028169634.1"/>
</dbReference>
<dbReference type="GO" id="GO:0005829">
    <property type="term" value="C:cytosol"/>
    <property type="evidence" value="ECO:0007669"/>
    <property type="project" value="TreeGrafter"/>
</dbReference>
<evidence type="ECO:0000256" key="12">
    <source>
        <dbReference type="PROSITE-ProRule" id="PRU00731"/>
    </source>
</evidence>
<evidence type="ECO:0000256" key="5">
    <source>
        <dbReference type="ARBA" id="ARBA00012158"/>
    </source>
</evidence>
<dbReference type="CTD" id="35527"/>
<dbReference type="SUPFAM" id="SSF54001">
    <property type="entry name" value="Cysteine proteinases"/>
    <property type="match status" value="1"/>
</dbReference>
<sequence>MEDTVHLALVEQSIRNTDKFIIALYELLERITRILENPHDYELRSIKKNVFKDLSKLDSFNEYMKYIGFKSVDNEFTYPKELSFSKLRMAQVAIERKLHFCCGSVPIRPIPVNSTDVREQPKASPVHSLQTKNRFLLKIQDLFNGMQVYEDEDLLAHARDQIPLVTLQLMALDRVREQQKKIKMGEIKANDLPFDTALLMELLDWFKHDFFKWVDKPDCDLCGERTVNHENAIMTIEGETCRVELYQCTVCEGGTAMFPRYNNLRTLLRTRSGRCGEWANCFTLLCRALGYDTRYVYDVTDHVWCEVFDYDSNQWLHVDPCEAKLNTPLMYSHGWGKRLSYVIAFSRDDLQDVTWRYTTNHKEVLKYRYLCTETELISTIMTLREHKQRDVTEARRRYLAKRTLEELVQMMVERKPSDYESHGRISGSRKWRMQRGELGGAAGGAVGGHTFVLGRAGTHVMRYYCGADRWRRACDGAETAPLPGWHAAALHAANVFRKVEPDWLQSYIAREEGEDFGSISWAFAASEELTCASLSIKVRTALYESGRIDWTVKFDDETPTTVTLSDKPTKFARKFRKVIIKAELSGGDGPVRWQHAQLFRQHTYSKRSSFIVTIVVQ</sequence>
<evidence type="ECO:0000256" key="6">
    <source>
        <dbReference type="ARBA" id="ARBA00018546"/>
    </source>
</evidence>
<reference evidence="15 16" key="1">
    <citation type="submission" date="2025-04" db="UniProtKB">
        <authorList>
            <consortium name="RefSeq"/>
        </authorList>
    </citation>
    <scope>IDENTIFICATION</scope>
    <source>
        <tissue evidence="15 16">Silk gland</tissue>
    </source>
</reference>
<dbReference type="GeneID" id="114239442"/>
<evidence type="ECO:0000259" key="13">
    <source>
        <dbReference type="PROSITE" id="PS51398"/>
    </source>
</evidence>
<comment type="subcellular location">
    <subcellularLocation>
        <location evidence="3">Cytoplasm</location>
    </subcellularLocation>
</comment>
<dbReference type="SMART" id="SM00460">
    <property type="entry name" value="TGc"/>
    <property type="match status" value="1"/>
</dbReference>
<dbReference type="EC" id="3.5.1.52" evidence="5"/>
<keyword evidence="7" id="KW-0963">Cytoplasm</keyword>
<dbReference type="Gene3D" id="2.60.120.1020">
    <property type="entry name" value="Peptide N glycanase, PAW domain"/>
    <property type="match status" value="1"/>
</dbReference>
<dbReference type="Gene3D" id="3.10.620.30">
    <property type="match status" value="1"/>
</dbReference>